<evidence type="ECO:0000259" key="1">
    <source>
        <dbReference type="Pfam" id="PF21113"/>
    </source>
</evidence>
<dbReference type="InterPro" id="IPR048520">
    <property type="entry name" value="LarA_C"/>
</dbReference>
<proteinExistence type="predicted"/>
<comment type="caution">
    <text evidence="2">The sequence shown here is derived from an EMBL/GenBank/DDBJ whole genome shotgun (WGS) entry which is preliminary data.</text>
</comment>
<protein>
    <submittedName>
        <fullName evidence="2">Lactate racemase</fullName>
        <ecNumber evidence="2">5.1.2.1</ecNumber>
    </submittedName>
</protein>
<evidence type="ECO:0000313" key="2">
    <source>
        <dbReference type="EMBL" id="MPM93751.1"/>
    </source>
</evidence>
<name>A0A645DWQ8_9ZZZZ</name>
<dbReference type="Pfam" id="PF21113">
    <property type="entry name" value="LarA_C"/>
    <property type="match status" value="1"/>
</dbReference>
<reference evidence="2" key="1">
    <citation type="submission" date="2019-08" db="EMBL/GenBank/DDBJ databases">
        <authorList>
            <person name="Kucharzyk K."/>
            <person name="Murdoch R.W."/>
            <person name="Higgins S."/>
            <person name="Loffler F."/>
        </authorList>
    </citation>
    <scope>NUCLEOTIDE SEQUENCE</scope>
</reference>
<dbReference type="AlphaFoldDB" id="A0A645DWQ8"/>
<organism evidence="2">
    <name type="scientific">bioreactor metagenome</name>
    <dbReference type="NCBI Taxonomy" id="1076179"/>
    <lineage>
        <taxon>unclassified sequences</taxon>
        <taxon>metagenomes</taxon>
        <taxon>ecological metagenomes</taxon>
    </lineage>
</organism>
<accession>A0A645DWQ8</accession>
<dbReference type="EC" id="5.1.2.1" evidence="2"/>
<dbReference type="EMBL" id="VSSQ01040487">
    <property type="protein sequence ID" value="MPM93751.1"/>
    <property type="molecule type" value="Genomic_DNA"/>
</dbReference>
<dbReference type="InterPro" id="IPR043166">
    <property type="entry name" value="LarA-like_C"/>
</dbReference>
<keyword evidence="2" id="KW-0413">Isomerase</keyword>
<dbReference type="GO" id="GO:0050043">
    <property type="term" value="F:lactate racemase activity"/>
    <property type="evidence" value="ECO:0007669"/>
    <property type="project" value="UniProtKB-EC"/>
</dbReference>
<gene>
    <name evidence="2" type="primary">larA_30</name>
    <name evidence="2" type="ORF">SDC9_140893</name>
</gene>
<dbReference type="Gene3D" id="3.90.226.30">
    <property type="match status" value="1"/>
</dbReference>
<sequence length="83" mass="9105">MNKIMKIDRESTIPDQWCAQIIARIQLKHPIIIVSDQCDHQIIRDMGFNAASTIDEALKSAETIVGSQANFTVIPDGVAVIVG</sequence>
<feature type="domain" description="Lactate racemase C-terminal" evidence="1">
    <location>
        <begin position="1"/>
        <end position="82"/>
    </location>
</feature>